<evidence type="ECO:0000256" key="2">
    <source>
        <dbReference type="SAM" id="SignalP"/>
    </source>
</evidence>
<proteinExistence type="predicted"/>
<dbReference type="OrthoDB" id="5803286at2"/>
<dbReference type="RefSeq" id="WP_012155208.1">
    <property type="nucleotide sequence ID" value="NC_009901.1"/>
</dbReference>
<dbReference type="HOGENOM" id="CLU_028254_0_0_6"/>
<dbReference type="Proteomes" id="UP000002608">
    <property type="component" value="Chromosome"/>
</dbReference>
<organism evidence="3 4">
    <name type="scientific">Shewanella pealeana (strain ATCC 700345 / ANG-SQ1)</name>
    <dbReference type="NCBI Taxonomy" id="398579"/>
    <lineage>
        <taxon>Bacteria</taxon>
        <taxon>Pseudomonadati</taxon>
        <taxon>Pseudomonadota</taxon>
        <taxon>Gammaproteobacteria</taxon>
        <taxon>Alteromonadales</taxon>
        <taxon>Shewanellaceae</taxon>
        <taxon>Shewanella</taxon>
    </lineage>
</organism>
<sequence>MKRSLCCILISAMGLTACGGSSDSSTESPGDITPPPVVPDGLVRCDTQFQLDQTTTTSGLVFLTEPNYKSGQPAAIIATLQGKHVTEYQFNWTQTAGSKLILKSSKSPVLAFTAHDTGSYKFEVTAVGRQSSFTQSIEINVEAGSDVQVSTRVDHQVTEGNSVSFRVDTPETNPLSQISWCIAGGPALNVDISAPEKALFTAPNVDEDTLSTLRVSAVINGQSVTDDVHLLITKEGSITSQYFDERVAKTFAYNLSSPYKDDLQPCVYSNQLQQSCTISRLPLIGQLGGINKQAILDRLLVSHHWMGENFEYFLENLDPNSDFATLLQSVTAIVISYDVRPSFYWVVTGAIYLDPNDLWLLAEERDTINEAPDYRSSFGNDLNFLMPWRYVKDNNYTSYVVPRSVRADRTAEEMMPDLASLLYHELAHANDFFPRSVHTSLSGPTLLDDYFRRSDAKQLVSDQLTASYPLNSQEMANLAEVSFKGATANGTQKAYNAADISSFFSPDRASDYYAYSTTREDAAMLFEEALMSHRYSIQRDVAVTDKPENPTGSTINVDWGQRGRIGDASLESRAAFVINQMMPELNGAALVNGLPEPIAMKQGLSWSENLMLSPSTQSQLNRTSASATFTPEIRLSGDRHVKPVD</sequence>
<evidence type="ECO:0000313" key="3">
    <source>
        <dbReference type="EMBL" id="ABV87290.1"/>
    </source>
</evidence>
<name>A8H403_SHEPA</name>
<feature type="compositionally biased region" description="Basic and acidic residues" evidence="1">
    <location>
        <begin position="635"/>
        <end position="645"/>
    </location>
</feature>
<feature type="compositionally biased region" description="Polar residues" evidence="1">
    <location>
        <begin position="615"/>
        <end position="629"/>
    </location>
</feature>
<evidence type="ECO:0000313" key="4">
    <source>
        <dbReference type="Proteomes" id="UP000002608"/>
    </source>
</evidence>
<accession>A8H403</accession>
<dbReference type="KEGG" id="spl:Spea_1968"/>
<feature type="chain" id="PRO_5002723257" description="Lipoprotein" evidence="2">
    <location>
        <begin position="18"/>
        <end position="645"/>
    </location>
</feature>
<dbReference type="eggNOG" id="ENOG502Z80B">
    <property type="taxonomic scope" value="Bacteria"/>
</dbReference>
<keyword evidence="4" id="KW-1185">Reference proteome</keyword>
<evidence type="ECO:0000256" key="1">
    <source>
        <dbReference type="SAM" id="MobiDB-lite"/>
    </source>
</evidence>
<reference evidence="3 4" key="1">
    <citation type="submission" date="2007-10" db="EMBL/GenBank/DDBJ databases">
        <title>Complete sequence of Shewanella pealeana ATCC 700345.</title>
        <authorList>
            <consortium name="US DOE Joint Genome Institute"/>
            <person name="Copeland A."/>
            <person name="Lucas S."/>
            <person name="Lapidus A."/>
            <person name="Barry K."/>
            <person name="Glavina del Rio T."/>
            <person name="Dalin E."/>
            <person name="Tice H."/>
            <person name="Pitluck S."/>
            <person name="Chertkov O."/>
            <person name="Brettin T."/>
            <person name="Bruce D."/>
            <person name="Detter J.C."/>
            <person name="Han C."/>
            <person name="Schmutz J."/>
            <person name="Larimer F."/>
            <person name="Land M."/>
            <person name="Hauser L."/>
            <person name="Kyrpides N."/>
            <person name="Kim E."/>
            <person name="Zhao J.-S.Z."/>
            <person name="Manno D."/>
            <person name="Hawari J."/>
            <person name="Richardson P."/>
        </authorList>
    </citation>
    <scope>NUCLEOTIDE SEQUENCE [LARGE SCALE GENOMIC DNA]</scope>
    <source>
        <strain evidence="4">ATCC 700345 / ANG-SQ1</strain>
    </source>
</reference>
<dbReference type="PROSITE" id="PS51257">
    <property type="entry name" value="PROKAR_LIPOPROTEIN"/>
    <property type="match status" value="1"/>
</dbReference>
<feature type="signal peptide" evidence="2">
    <location>
        <begin position="1"/>
        <end position="17"/>
    </location>
</feature>
<dbReference type="STRING" id="398579.Spea_1968"/>
<protein>
    <recommendedName>
        <fullName evidence="5">Lipoprotein</fullName>
    </recommendedName>
</protein>
<evidence type="ECO:0008006" key="5">
    <source>
        <dbReference type="Google" id="ProtNLM"/>
    </source>
</evidence>
<gene>
    <name evidence="3" type="ordered locus">Spea_1968</name>
</gene>
<dbReference type="EMBL" id="CP000851">
    <property type="protein sequence ID" value="ABV87290.1"/>
    <property type="molecule type" value="Genomic_DNA"/>
</dbReference>
<feature type="region of interest" description="Disordered" evidence="1">
    <location>
        <begin position="615"/>
        <end position="645"/>
    </location>
</feature>
<dbReference type="AlphaFoldDB" id="A8H403"/>
<keyword evidence="2" id="KW-0732">Signal</keyword>